<feature type="region of interest" description="Disordered" evidence="2">
    <location>
        <begin position="98"/>
        <end position="118"/>
    </location>
</feature>
<dbReference type="SMART" id="SM00248">
    <property type="entry name" value="ANK"/>
    <property type="match status" value="10"/>
</dbReference>
<dbReference type="SUPFAM" id="SSF48403">
    <property type="entry name" value="Ankyrin repeat"/>
    <property type="match status" value="2"/>
</dbReference>
<evidence type="ECO:0000256" key="1">
    <source>
        <dbReference type="PROSITE-ProRule" id="PRU00023"/>
    </source>
</evidence>
<organism evidence="3 4">
    <name type="scientific">Scylla paramamosain</name>
    <name type="common">Mud crab</name>
    <dbReference type="NCBI Taxonomy" id="85552"/>
    <lineage>
        <taxon>Eukaryota</taxon>
        <taxon>Metazoa</taxon>
        <taxon>Ecdysozoa</taxon>
        <taxon>Arthropoda</taxon>
        <taxon>Crustacea</taxon>
        <taxon>Multicrustacea</taxon>
        <taxon>Malacostraca</taxon>
        <taxon>Eumalacostraca</taxon>
        <taxon>Eucarida</taxon>
        <taxon>Decapoda</taxon>
        <taxon>Pleocyemata</taxon>
        <taxon>Brachyura</taxon>
        <taxon>Eubrachyura</taxon>
        <taxon>Portunoidea</taxon>
        <taxon>Portunidae</taxon>
        <taxon>Portuninae</taxon>
        <taxon>Scylla</taxon>
    </lineage>
</organism>
<keyword evidence="1" id="KW-0040">ANK repeat</keyword>
<feature type="repeat" description="ANK" evidence="1">
    <location>
        <begin position="298"/>
        <end position="330"/>
    </location>
</feature>
<dbReference type="PANTHER" id="PTHR46224">
    <property type="entry name" value="ANKYRIN REPEAT FAMILY PROTEIN"/>
    <property type="match status" value="1"/>
</dbReference>
<dbReference type="Proteomes" id="UP001487740">
    <property type="component" value="Unassembled WGS sequence"/>
</dbReference>
<dbReference type="AlphaFoldDB" id="A0AAW0SH48"/>
<feature type="region of interest" description="Disordered" evidence="2">
    <location>
        <begin position="1"/>
        <end position="21"/>
    </location>
</feature>
<feature type="repeat" description="ANK" evidence="1">
    <location>
        <begin position="261"/>
        <end position="296"/>
    </location>
</feature>
<dbReference type="PROSITE" id="PS50088">
    <property type="entry name" value="ANK_REPEAT"/>
    <property type="match status" value="5"/>
</dbReference>
<comment type="caution">
    <text evidence="3">The sequence shown here is derived from an EMBL/GenBank/DDBJ whole genome shotgun (WGS) entry which is preliminary data.</text>
</comment>
<dbReference type="InterPro" id="IPR051616">
    <property type="entry name" value="Cul2-RING_E3_ligase_SR"/>
</dbReference>
<feature type="repeat" description="ANK" evidence="1">
    <location>
        <begin position="331"/>
        <end position="363"/>
    </location>
</feature>
<feature type="repeat" description="ANK" evidence="1">
    <location>
        <begin position="405"/>
        <end position="437"/>
    </location>
</feature>
<dbReference type="InterPro" id="IPR036770">
    <property type="entry name" value="Ankyrin_rpt-contain_sf"/>
</dbReference>
<dbReference type="InterPro" id="IPR002110">
    <property type="entry name" value="Ankyrin_rpt"/>
</dbReference>
<dbReference type="PRINTS" id="PR01415">
    <property type="entry name" value="ANKYRIN"/>
</dbReference>
<keyword evidence="4" id="KW-1185">Reference proteome</keyword>
<name>A0AAW0SH48_SCYPA</name>
<evidence type="ECO:0000313" key="3">
    <source>
        <dbReference type="EMBL" id="KAK8374653.1"/>
    </source>
</evidence>
<dbReference type="Pfam" id="PF12796">
    <property type="entry name" value="Ank_2"/>
    <property type="match status" value="3"/>
</dbReference>
<protein>
    <submittedName>
        <fullName evidence="3">Uncharacterized protein</fullName>
    </submittedName>
</protein>
<dbReference type="PANTHER" id="PTHR46224:SF64">
    <property type="entry name" value="IQ MOTIF AND ANKYRIN REPEAT DOMAIN-CONTAINING PROTEIN 1"/>
    <property type="match status" value="1"/>
</dbReference>
<reference evidence="3 4" key="1">
    <citation type="submission" date="2023-03" db="EMBL/GenBank/DDBJ databases">
        <title>High-quality genome of Scylla paramamosain provides insights in environmental adaptation.</title>
        <authorList>
            <person name="Zhang L."/>
        </authorList>
    </citation>
    <scope>NUCLEOTIDE SEQUENCE [LARGE SCALE GENOMIC DNA]</scope>
    <source>
        <strain evidence="3">LZ_2023a</strain>
        <tissue evidence="3">Muscle</tissue>
    </source>
</reference>
<evidence type="ECO:0000313" key="4">
    <source>
        <dbReference type="Proteomes" id="UP001487740"/>
    </source>
</evidence>
<dbReference type="EMBL" id="JARAKH010000275">
    <property type="protein sequence ID" value="KAK8374653.1"/>
    <property type="molecule type" value="Genomic_DNA"/>
</dbReference>
<dbReference type="Gene3D" id="1.25.40.20">
    <property type="entry name" value="Ankyrin repeat-containing domain"/>
    <property type="match status" value="2"/>
</dbReference>
<proteinExistence type="predicted"/>
<evidence type="ECO:0000256" key="2">
    <source>
        <dbReference type="SAM" id="MobiDB-lite"/>
    </source>
</evidence>
<dbReference type="PROSITE" id="PS50297">
    <property type="entry name" value="ANK_REP_REGION"/>
    <property type="match status" value="4"/>
</dbReference>
<gene>
    <name evidence="3" type="ORF">O3P69_011923</name>
</gene>
<feature type="repeat" description="ANK" evidence="1">
    <location>
        <begin position="227"/>
        <end position="260"/>
    </location>
</feature>
<accession>A0AAW0SH48</accession>
<sequence length="815" mass="90673">MGASLPSRTEDSFHDAAGNPNTFVKPLRAAAELEGLAKYATGDVRRNEEARKTMGIYSSESEAAADSCDSNVSLVVQCSDRRLAARLKLYAIMHNEGVGSREEGGPRPSAKRKRSSESRAFEVGARLGELRGRAVRTSQLWRGVWESAGEHCTLRQHGAIHTCSCLGGVVTFAFTFHTCSQYFDIMIFDDLYGDSLSSVSQAVQSENLQLLQELLQNGQSTNSRDNRGWTPLHVAASEGYVEGVRQLLTADDIEVESLSHCGVSPLFLACLGKTESHKKVVDMLLSAGADPNMTKGDSWNVPLHAATENNSVEIVRALLDGGADPNIIAYKNTTALHAAAEVGALEVAQLLLEKGGMLNTSRDTSELTALHCLCFNYSQNCEAVYNDMLDLFLSHDCDFDAQMNDGTTPLMLAVQMCWDWAVERLLDEGADVYVMKSNNILVLHFAIQYSGGPADESEFRDEEEENTTVLEKILSLTYPSRIPRQGYSVFHLAIRWKRYKGLRILMDDDLNPDEFLQEMDSAIIDCDESCAVPLIVEINTSLDTPLGFLLFQSLSRGVVDAAKYMIDKGSCINALKPGVLPPLVAALKNRYPGAYEAGGLGQEILQYLLDRGVDIMYRTREKDLLPAALNVSSLFNVVGFFRLLQHGVPAHRIYTPGILYGLLHHYQDVPLYKAYKMFPWLVVSWIRTANLFIPQLSIGTIETFNTDWNVSDENLTQAWQELETLVATPKSLQHLCVLKVRCVLGEMRGWEKLQDSLKKLHAHTMMPDPILDLLHLRWVKTNTLQLTPPASSRHLYITTNSQENRRPENVKVIHL</sequence>